<sequence>MATTIIKFIVLGCIVTFLSGCATGVGVDQSLNTEEINNQIASLAKMGQEGNQSPTTVKEPVKLTLTDMSAPITAKQTFVLNTFLMQQNKQFSYATINLSLASNDYGSVATALTNAREVAKQLDRDGVESEIMFNPDGIPGQLVVVMEASAPHAK</sequence>
<feature type="signal peptide" evidence="1">
    <location>
        <begin position="1"/>
        <end position="22"/>
    </location>
</feature>
<keyword evidence="1" id="KW-0732">Signal</keyword>
<evidence type="ECO:0008006" key="4">
    <source>
        <dbReference type="Google" id="ProtNLM"/>
    </source>
</evidence>
<dbReference type="Proteomes" id="UP001164472">
    <property type="component" value="Chromosome"/>
</dbReference>
<accession>A0A9E8HNR4</accession>
<proteinExistence type="predicted"/>
<dbReference type="KEGG" id="asem:NNL22_05185"/>
<dbReference type="RefSeq" id="WP_251812244.1">
    <property type="nucleotide sequence ID" value="NZ_CP101527.1"/>
</dbReference>
<gene>
    <name evidence="2" type="ORF">NNL22_05185</name>
</gene>
<feature type="chain" id="PRO_5039613156" description="Lipoprotein" evidence="1">
    <location>
        <begin position="23"/>
        <end position="154"/>
    </location>
</feature>
<protein>
    <recommendedName>
        <fullName evidence="4">Lipoprotein</fullName>
    </recommendedName>
</protein>
<dbReference type="PROSITE" id="PS51257">
    <property type="entry name" value="PROKAR_LIPOPROTEIN"/>
    <property type="match status" value="1"/>
</dbReference>
<name>A0A9E8HNR4_9ALTE</name>
<reference evidence="2" key="1">
    <citation type="submission" date="2022-07" db="EMBL/GenBank/DDBJ databases">
        <title>Alkalimarinus sp. nov., isolated from gut of a Alitta virens.</title>
        <authorList>
            <person name="Yang A.I."/>
            <person name="Shin N.-R."/>
        </authorList>
    </citation>
    <scope>NUCLEOTIDE SEQUENCE</scope>
    <source>
        <strain evidence="2">FA028</strain>
    </source>
</reference>
<keyword evidence="3" id="KW-1185">Reference proteome</keyword>
<evidence type="ECO:0000313" key="2">
    <source>
        <dbReference type="EMBL" id="UZW75978.1"/>
    </source>
</evidence>
<evidence type="ECO:0000256" key="1">
    <source>
        <dbReference type="SAM" id="SignalP"/>
    </source>
</evidence>
<dbReference type="AlphaFoldDB" id="A0A9E8HNR4"/>
<dbReference type="EMBL" id="CP101527">
    <property type="protein sequence ID" value="UZW75978.1"/>
    <property type="molecule type" value="Genomic_DNA"/>
</dbReference>
<evidence type="ECO:0000313" key="3">
    <source>
        <dbReference type="Proteomes" id="UP001164472"/>
    </source>
</evidence>
<organism evidence="2 3">
    <name type="scientific">Alkalimarinus sediminis</name>
    <dbReference type="NCBI Taxonomy" id="1632866"/>
    <lineage>
        <taxon>Bacteria</taxon>
        <taxon>Pseudomonadati</taxon>
        <taxon>Pseudomonadota</taxon>
        <taxon>Gammaproteobacteria</taxon>
        <taxon>Alteromonadales</taxon>
        <taxon>Alteromonadaceae</taxon>
        <taxon>Alkalimarinus</taxon>
    </lineage>
</organism>